<protein>
    <submittedName>
        <fullName evidence="2">Uncharacterized protein</fullName>
    </submittedName>
</protein>
<gene>
    <name evidence="2" type="ORF">R1sor_022789</name>
</gene>
<sequence length="102" mass="11178">MDEADLSSTDEAIVLAFMAEKVYVVNTAKANLEDPMRRYTKYVNQRCRDVQIIKGIEDELEPSESGTCSECQGVNWGPGQEARDPPGSELAQDPAEEAPGSQ</sequence>
<comment type="caution">
    <text evidence="2">The sequence shown here is derived from an EMBL/GenBank/DDBJ whole genome shotgun (WGS) entry which is preliminary data.</text>
</comment>
<accession>A0ABD3GKX8</accession>
<proteinExistence type="predicted"/>
<keyword evidence="3" id="KW-1185">Reference proteome</keyword>
<organism evidence="2 3">
    <name type="scientific">Riccia sorocarpa</name>
    <dbReference type="NCBI Taxonomy" id="122646"/>
    <lineage>
        <taxon>Eukaryota</taxon>
        <taxon>Viridiplantae</taxon>
        <taxon>Streptophyta</taxon>
        <taxon>Embryophyta</taxon>
        <taxon>Marchantiophyta</taxon>
        <taxon>Marchantiopsida</taxon>
        <taxon>Marchantiidae</taxon>
        <taxon>Marchantiales</taxon>
        <taxon>Ricciaceae</taxon>
        <taxon>Riccia</taxon>
    </lineage>
</organism>
<evidence type="ECO:0000313" key="2">
    <source>
        <dbReference type="EMBL" id="KAL3679833.1"/>
    </source>
</evidence>
<dbReference type="AlphaFoldDB" id="A0ABD3GKX8"/>
<reference evidence="2 3" key="1">
    <citation type="submission" date="2024-09" db="EMBL/GenBank/DDBJ databases">
        <title>Chromosome-scale assembly of Riccia sorocarpa.</title>
        <authorList>
            <person name="Paukszto L."/>
        </authorList>
    </citation>
    <scope>NUCLEOTIDE SEQUENCE [LARGE SCALE GENOMIC DNA]</scope>
    <source>
        <strain evidence="2">LP-2024</strain>
        <tissue evidence="2">Aerial parts of the thallus</tissue>
    </source>
</reference>
<dbReference type="Proteomes" id="UP001633002">
    <property type="component" value="Unassembled WGS sequence"/>
</dbReference>
<evidence type="ECO:0000313" key="3">
    <source>
        <dbReference type="Proteomes" id="UP001633002"/>
    </source>
</evidence>
<name>A0ABD3GKX8_9MARC</name>
<dbReference type="EMBL" id="JBJQOH010000007">
    <property type="protein sequence ID" value="KAL3679833.1"/>
    <property type="molecule type" value="Genomic_DNA"/>
</dbReference>
<feature type="region of interest" description="Disordered" evidence="1">
    <location>
        <begin position="58"/>
        <end position="102"/>
    </location>
</feature>
<evidence type="ECO:0000256" key="1">
    <source>
        <dbReference type="SAM" id="MobiDB-lite"/>
    </source>
</evidence>